<evidence type="ECO:0008006" key="3">
    <source>
        <dbReference type="Google" id="ProtNLM"/>
    </source>
</evidence>
<protein>
    <recommendedName>
        <fullName evidence="3">Arrestin-like N-terminal domain-containing protein</fullName>
    </recommendedName>
</protein>
<name>A0A2G8SPD4_9APHY</name>
<accession>A0A2G8SPD4</accession>
<dbReference type="InterPro" id="IPR014756">
    <property type="entry name" value="Ig_E-set"/>
</dbReference>
<dbReference type="EMBL" id="AYKW01000003">
    <property type="protein sequence ID" value="PIL35629.1"/>
    <property type="molecule type" value="Genomic_DNA"/>
</dbReference>
<proteinExistence type="predicted"/>
<dbReference type="OrthoDB" id="3261578at2759"/>
<evidence type="ECO:0000313" key="2">
    <source>
        <dbReference type="Proteomes" id="UP000230002"/>
    </source>
</evidence>
<dbReference type="InterPro" id="IPR014752">
    <property type="entry name" value="Arrestin-like_C"/>
</dbReference>
<gene>
    <name evidence="1" type="ORF">GSI_02357</name>
</gene>
<reference evidence="1 2" key="1">
    <citation type="journal article" date="2015" name="Sci. Rep.">
        <title>Chromosome-level genome map provides insights into diverse defense mechanisms in the medicinal fungus Ganoderma sinense.</title>
        <authorList>
            <person name="Zhu Y."/>
            <person name="Xu J."/>
            <person name="Sun C."/>
            <person name="Zhou S."/>
            <person name="Xu H."/>
            <person name="Nelson D.R."/>
            <person name="Qian J."/>
            <person name="Song J."/>
            <person name="Luo H."/>
            <person name="Xiang L."/>
            <person name="Li Y."/>
            <person name="Xu Z."/>
            <person name="Ji A."/>
            <person name="Wang L."/>
            <person name="Lu S."/>
            <person name="Hayward A."/>
            <person name="Sun W."/>
            <person name="Li X."/>
            <person name="Schwartz D.C."/>
            <person name="Wang Y."/>
            <person name="Chen S."/>
        </authorList>
    </citation>
    <scope>NUCLEOTIDE SEQUENCE [LARGE SCALE GENOMIC DNA]</scope>
    <source>
        <strain evidence="1 2">ZZ0214-1</strain>
    </source>
</reference>
<dbReference type="AlphaFoldDB" id="A0A2G8SPD4"/>
<keyword evidence="2" id="KW-1185">Reference proteome</keyword>
<comment type="caution">
    <text evidence="1">The sequence shown here is derived from an EMBL/GenBank/DDBJ whole genome shotgun (WGS) entry which is preliminary data.</text>
</comment>
<sequence>MASPPSYPLGSVAASQLDVSQTLPDYARTVSSEWDVPAADQLHHFHLARKTGERWLTLTMTSRAATAEATPLFFQGGNVTGSLKLHLEKEELVDEISIDLYGRLTIFSHSTSNFLRMAQNTYSAADKPPESLEPSLTTAKRGRLKGRYDWPYSFRLPKGVSILSSITPDGESERKSYRLPPSFRDEQSNVDVQYSLVVRVNRGGFRKANKLVVPFDYVPLARPSPPTILRQLAYQQDAEIVGPEGDPEGWKSFDPIKIEGVLFKKVPVKALCRLSVARPLTYTRGTPIHLMMCISSDNEQLLDLLTPQSIYLVVVQRTTFGDDNRPLFSRRLSAQITVKSQIRATAKWWKFSSSNPAPSTRAFAGELLVPADLPPACQILHYGHEYEFAFTSLSAVGFTPTAPSKNAFLTEPINIVTAFSQGARPRSYIPPEYNIS</sequence>
<dbReference type="Proteomes" id="UP000230002">
    <property type="component" value="Unassembled WGS sequence"/>
</dbReference>
<dbReference type="Gene3D" id="2.60.40.640">
    <property type="match status" value="1"/>
</dbReference>
<dbReference type="SUPFAM" id="SSF81296">
    <property type="entry name" value="E set domains"/>
    <property type="match status" value="1"/>
</dbReference>
<organism evidence="1 2">
    <name type="scientific">Ganoderma sinense ZZ0214-1</name>
    <dbReference type="NCBI Taxonomy" id="1077348"/>
    <lineage>
        <taxon>Eukaryota</taxon>
        <taxon>Fungi</taxon>
        <taxon>Dikarya</taxon>
        <taxon>Basidiomycota</taxon>
        <taxon>Agaricomycotina</taxon>
        <taxon>Agaricomycetes</taxon>
        <taxon>Polyporales</taxon>
        <taxon>Polyporaceae</taxon>
        <taxon>Ganoderma</taxon>
    </lineage>
</organism>
<evidence type="ECO:0000313" key="1">
    <source>
        <dbReference type="EMBL" id="PIL35629.1"/>
    </source>
</evidence>